<feature type="transmembrane region" description="Helical" evidence="1">
    <location>
        <begin position="532"/>
        <end position="555"/>
    </location>
</feature>
<comment type="caution">
    <text evidence="3">The sequence shown here is derived from an EMBL/GenBank/DDBJ whole genome shotgun (WGS) entry which is preliminary data.</text>
</comment>
<dbReference type="InterPro" id="IPR050469">
    <property type="entry name" value="Diguanylate_Cyclase"/>
</dbReference>
<dbReference type="SUPFAM" id="SSF55073">
    <property type="entry name" value="Nucleotide cyclase"/>
    <property type="match status" value="1"/>
</dbReference>
<dbReference type="Gene3D" id="3.40.190.10">
    <property type="entry name" value="Periplasmic binding protein-like II"/>
    <property type="match status" value="4"/>
</dbReference>
<dbReference type="PANTHER" id="PTHR45138">
    <property type="entry name" value="REGULATORY COMPONENTS OF SENSORY TRANSDUCTION SYSTEM"/>
    <property type="match status" value="1"/>
</dbReference>
<dbReference type="InterPro" id="IPR000160">
    <property type="entry name" value="GGDEF_dom"/>
</dbReference>
<keyword evidence="1" id="KW-0472">Membrane</keyword>
<feature type="domain" description="GGDEF" evidence="2">
    <location>
        <begin position="595"/>
        <end position="727"/>
    </location>
</feature>
<name>A0A927ZYC7_SELRU</name>
<evidence type="ECO:0000256" key="1">
    <source>
        <dbReference type="SAM" id="Phobius"/>
    </source>
</evidence>
<dbReference type="AlphaFoldDB" id="A0A927ZYC7"/>
<dbReference type="Pfam" id="PF00990">
    <property type="entry name" value="GGDEF"/>
    <property type="match status" value="1"/>
</dbReference>
<keyword evidence="1" id="KW-0812">Transmembrane</keyword>
<accession>A0A927ZYC7</accession>
<dbReference type="CDD" id="cd01949">
    <property type="entry name" value="GGDEF"/>
    <property type="match status" value="1"/>
</dbReference>
<dbReference type="EMBL" id="SVBY01000083">
    <property type="protein sequence ID" value="MBE6093429.1"/>
    <property type="molecule type" value="Genomic_DNA"/>
</dbReference>
<dbReference type="GO" id="GO:0052621">
    <property type="term" value="F:diguanylate cyclase activity"/>
    <property type="evidence" value="ECO:0007669"/>
    <property type="project" value="TreeGrafter"/>
</dbReference>
<reference evidence="3" key="1">
    <citation type="submission" date="2019-04" db="EMBL/GenBank/DDBJ databases">
        <title>Evolution of Biomass-Degrading Anaerobic Consortia Revealed by Metagenomics.</title>
        <authorList>
            <person name="Peng X."/>
        </authorList>
    </citation>
    <scope>NUCLEOTIDE SEQUENCE</scope>
    <source>
        <strain evidence="3">SIG240</strain>
    </source>
</reference>
<dbReference type="PROSITE" id="PS50887">
    <property type="entry name" value="GGDEF"/>
    <property type="match status" value="1"/>
</dbReference>
<dbReference type="SUPFAM" id="SSF53850">
    <property type="entry name" value="Periplasmic binding protein-like II"/>
    <property type="match status" value="2"/>
</dbReference>
<dbReference type="InterPro" id="IPR029787">
    <property type="entry name" value="Nucleotide_cyclase"/>
</dbReference>
<protein>
    <submittedName>
        <fullName evidence="3">Transporter substrate-binding domain-containing protein</fullName>
    </submittedName>
</protein>
<organism evidence="3 4">
    <name type="scientific">Selenomonas ruminantium</name>
    <dbReference type="NCBI Taxonomy" id="971"/>
    <lineage>
        <taxon>Bacteria</taxon>
        <taxon>Bacillati</taxon>
        <taxon>Bacillota</taxon>
        <taxon>Negativicutes</taxon>
        <taxon>Selenomonadales</taxon>
        <taxon>Selenomonadaceae</taxon>
        <taxon>Selenomonas</taxon>
    </lineage>
</organism>
<sequence length="727" mass="82318">MRNKMIHQLHEKGGIVGNIFLRIFASLILLLALGGRMGNLAQVYPKAAASEYVAPIIKTVRVGYVEAPCFMQGMRDDAVKSGLAYDYLQRVSYYTNWRYVYVYGDWATILDKLYKGEVDVMAGVSKTPERAGKMLFPDYAMGTENYYIYVHNDHPLAMKGLAGLQGHTVSVNQNTIMSDLLQSWNQAGNYQLNILTYSGNDSRYRDFKANLADATVDTDNAVQEDTNMVPFAWIGQSDYYLAVTKNRPDLVNDLNTALNKIITTNPRFVDKLANTYFSKLAVVANLSGDEMDWINHNPMITIGYVDDYLPLSDRDDKGQVEGIFKDIFQEIVQKLNLQDKMRFSFVPFDSYDEMLRALADGSIYAAFPVNSDVQQAEKKGIFLSSDVITTPMYLIYTGDYANLNLRRIGVKRENSIGDIYVRTHYPHMEMIYYDDIHDMLDAVKRGAVDGCILNQFRRDVYLARAGYRDLQSIALTDYISLGFAVRKGHSELLSILNRGITRLPSDFALTSTYAYTGMMAPMTFRDYLLENLFTVMLAIGIIIAILSSLVAYIFLIHRNKREMQYIAQHDGLTGLLNRHCYNDFLNARQQDYPQDNLVVISMDLNGLKGVNDTMGHEAGDELIMGAAGCMKEALSAYGSVYRTGGDEFVAIIETPQQGLPKIIQSLKERFDNWHGKWNKSMSVSLGTAHNSDSSQKRLHELLALADQEMYKDKAAYYSRLGIDRRRH</sequence>
<dbReference type="NCBIfam" id="TIGR00254">
    <property type="entry name" value="GGDEF"/>
    <property type="match status" value="1"/>
</dbReference>
<gene>
    <name evidence="3" type="ORF">E7201_09740</name>
</gene>
<dbReference type="CDD" id="cd01007">
    <property type="entry name" value="PBP2_BvgS_HisK_like"/>
    <property type="match status" value="1"/>
</dbReference>
<keyword evidence="1" id="KW-1133">Transmembrane helix</keyword>
<dbReference type="PANTHER" id="PTHR45138:SF9">
    <property type="entry name" value="DIGUANYLATE CYCLASE DGCM-RELATED"/>
    <property type="match status" value="1"/>
</dbReference>
<dbReference type="SMART" id="SM00062">
    <property type="entry name" value="PBPb"/>
    <property type="match status" value="2"/>
</dbReference>
<dbReference type="InterPro" id="IPR043128">
    <property type="entry name" value="Rev_trsase/Diguanyl_cyclase"/>
</dbReference>
<evidence type="ECO:0000313" key="4">
    <source>
        <dbReference type="Proteomes" id="UP000761380"/>
    </source>
</evidence>
<evidence type="ECO:0000259" key="2">
    <source>
        <dbReference type="PROSITE" id="PS50887"/>
    </source>
</evidence>
<dbReference type="SMART" id="SM00267">
    <property type="entry name" value="GGDEF"/>
    <property type="match status" value="1"/>
</dbReference>
<dbReference type="Proteomes" id="UP000761380">
    <property type="component" value="Unassembled WGS sequence"/>
</dbReference>
<proteinExistence type="predicted"/>
<dbReference type="Gene3D" id="3.30.70.270">
    <property type="match status" value="1"/>
</dbReference>
<evidence type="ECO:0000313" key="3">
    <source>
        <dbReference type="EMBL" id="MBE6093429.1"/>
    </source>
</evidence>
<feature type="transmembrane region" description="Helical" evidence="1">
    <location>
        <begin position="20"/>
        <end position="38"/>
    </location>
</feature>
<dbReference type="InterPro" id="IPR001638">
    <property type="entry name" value="Solute-binding_3/MltF_N"/>
</dbReference>
<dbReference type="Pfam" id="PF00497">
    <property type="entry name" value="SBP_bac_3"/>
    <property type="match status" value="2"/>
</dbReference>